<accession>A0AAD5IFH3</accession>
<dbReference type="EMBL" id="JAJSOW010000106">
    <property type="protein sequence ID" value="KAI9161745.1"/>
    <property type="molecule type" value="Genomic_DNA"/>
</dbReference>
<evidence type="ECO:0000313" key="2">
    <source>
        <dbReference type="EMBL" id="KAI9161745.1"/>
    </source>
</evidence>
<name>A0AAD5IFH3_ACENE</name>
<feature type="compositionally biased region" description="Polar residues" evidence="1">
    <location>
        <begin position="57"/>
        <end position="66"/>
    </location>
</feature>
<keyword evidence="3" id="KW-1185">Reference proteome</keyword>
<protein>
    <submittedName>
        <fullName evidence="2">Uncharacterized protein</fullName>
    </submittedName>
</protein>
<evidence type="ECO:0000313" key="3">
    <source>
        <dbReference type="Proteomes" id="UP001064489"/>
    </source>
</evidence>
<dbReference type="AlphaFoldDB" id="A0AAD5IFH3"/>
<sequence length="79" mass="8673">MGVRTPQHHKGLACAAHGIQRAGVRSPCHDMCSCVLTCTRACRYAEIKIIHGEEESPSPSRFSQIRTRLPGSDLNHSAF</sequence>
<proteinExistence type="predicted"/>
<comment type="caution">
    <text evidence="2">The sequence shown here is derived from an EMBL/GenBank/DDBJ whole genome shotgun (WGS) entry which is preliminary data.</text>
</comment>
<organism evidence="2 3">
    <name type="scientific">Acer negundo</name>
    <name type="common">Box elder</name>
    <dbReference type="NCBI Taxonomy" id="4023"/>
    <lineage>
        <taxon>Eukaryota</taxon>
        <taxon>Viridiplantae</taxon>
        <taxon>Streptophyta</taxon>
        <taxon>Embryophyta</taxon>
        <taxon>Tracheophyta</taxon>
        <taxon>Spermatophyta</taxon>
        <taxon>Magnoliopsida</taxon>
        <taxon>eudicotyledons</taxon>
        <taxon>Gunneridae</taxon>
        <taxon>Pentapetalae</taxon>
        <taxon>rosids</taxon>
        <taxon>malvids</taxon>
        <taxon>Sapindales</taxon>
        <taxon>Sapindaceae</taxon>
        <taxon>Hippocastanoideae</taxon>
        <taxon>Acereae</taxon>
        <taxon>Acer</taxon>
    </lineage>
</organism>
<feature type="region of interest" description="Disordered" evidence="1">
    <location>
        <begin position="53"/>
        <end position="79"/>
    </location>
</feature>
<evidence type="ECO:0000256" key="1">
    <source>
        <dbReference type="SAM" id="MobiDB-lite"/>
    </source>
</evidence>
<dbReference type="Proteomes" id="UP001064489">
    <property type="component" value="Chromosome 2"/>
</dbReference>
<reference evidence="2" key="2">
    <citation type="submission" date="2023-02" db="EMBL/GenBank/DDBJ databases">
        <authorList>
            <person name="Swenson N.G."/>
            <person name="Wegrzyn J.L."/>
            <person name="Mcevoy S.L."/>
        </authorList>
    </citation>
    <scope>NUCLEOTIDE SEQUENCE</scope>
    <source>
        <strain evidence="2">91603</strain>
        <tissue evidence="2">Leaf</tissue>
    </source>
</reference>
<gene>
    <name evidence="2" type="ORF">LWI28_020319</name>
</gene>
<reference evidence="2" key="1">
    <citation type="journal article" date="2022" name="Plant J.">
        <title>Strategies of tolerance reflected in two North American maple genomes.</title>
        <authorList>
            <person name="McEvoy S.L."/>
            <person name="Sezen U.U."/>
            <person name="Trouern-Trend A."/>
            <person name="McMahon S.M."/>
            <person name="Schaberg P.G."/>
            <person name="Yang J."/>
            <person name="Wegrzyn J.L."/>
            <person name="Swenson N.G."/>
        </authorList>
    </citation>
    <scope>NUCLEOTIDE SEQUENCE</scope>
    <source>
        <strain evidence="2">91603</strain>
    </source>
</reference>